<organism evidence="1 2">
    <name type="scientific">Cohnella boryungensis</name>
    <dbReference type="NCBI Taxonomy" id="768479"/>
    <lineage>
        <taxon>Bacteria</taxon>
        <taxon>Bacillati</taxon>
        <taxon>Bacillota</taxon>
        <taxon>Bacilli</taxon>
        <taxon>Bacillales</taxon>
        <taxon>Paenibacillaceae</taxon>
        <taxon>Cohnella</taxon>
    </lineage>
</organism>
<dbReference type="SUPFAM" id="SSF52266">
    <property type="entry name" value="SGNH hydrolase"/>
    <property type="match status" value="1"/>
</dbReference>
<comment type="caution">
    <text evidence="1">The sequence shown here is derived from an EMBL/GenBank/DDBJ whole genome shotgun (WGS) entry which is preliminary data.</text>
</comment>
<proteinExistence type="predicted"/>
<keyword evidence="2" id="KW-1185">Reference proteome</keyword>
<dbReference type="RefSeq" id="WP_204601283.1">
    <property type="nucleotide sequence ID" value="NZ_JBHSED010000040.1"/>
</dbReference>
<reference evidence="2" key="1">
    <citation type="journal article" date="2019" name="Int. J. Syst. Evol. Microbiol.">
        <title>The Global Catalogue of Microorganisms (GCM) 10K type strain sequencing project: providing services to taxonomists for standard genome sequencing and annotation.</title>
        <authorList>
            <consortium name="The Broad Institute Genomics Platform"/>
            <consortium name="The Broad Institute Genome Sequencing Center for Infectious Disease"/>
            <person name="Wu L."/>
            <person name="Ma J."/>
        </authorList>
    </citation>
    <scope>NUCLEOTIDE SEQUENCE [LARGE SCALE GENOMIC DNA]</scope>
    <source>
        <strain evidence="2">CGMCC 4.1641</strain>
    </source>
</reference>
<dbReference type="EMBL" id="JBHSED010000040">
    <property type="protein sequence ID" value="MFC4305697.1"/>
    <property type="molecule type" value="Genomic_DNA"/>
</dbReference>
<name>A0ABV8SFS7_9BACL</name>
<dbReference type="Proteomes" id="UP001595755">
    <property type="component" value="Unassembled WGS sequence"/>
</dbReference>
<accession>A0ABV8SFS7</accession>
<evidence type="ECO:0000313" key="1">
    <source>
        <dbReference type="EMBL" id="MFC4305697.1"/>
    </source>
</evidence>
<protein>
    <recommendedName>
        <fullName evidence="3">SGNH/GDSL hydrolase family protein</fullName>
    </recommendedName>
</protein>
<evidence type="ECO:0008006" key="3">
    <source>
        <dbReference type="Google" id="ProtNLM"/>
    </source>
</evidence>
<sequence length="335" mass="39281">MRKFIASIVTLVLLLLITDVFVSRLTSSEFEQANYRIPQPNGTSPYFLSPYVRFIQKHGEADSLLFFGDSTVWSGSLGRKDTLYAQTAKKTNKTIYNLSIPGMGLDDLSILMEYTLSRTKSKTVIMPFQYFWGASSAAYPNLKSILDEQKVPWDLYRYRYIIGQRLFGLMPKEKIEDRYKHLRYNVPLGEFEDYEETSIKEHSYRTTDENTLKSIKEYHGSIFVPKKVDEQTLNSYRKIKSITEKYNDRTFYFYFPPYLLSEAEAISNLSKAEYDEYVASIFEVFKDSNNVRLEDFNSLSNWETDELFDWVHLSYKGATRFSSYLSSWLMEDLKV</sequence>
<evidence type="ECO:0000313" key="2">
    <source>
        <dbReference type="Proteomes" id="UP001595755"/>
    </source>
</evidence>
<gene>
    <name evidence="1" type="ORF">ACFO1S_19895</name>
</gene>